<sequence>MSNIFPAFRLMDLRSTSRRSAYQFSSIDLLFVFSTYVSIICNFLMLGRDGKEDGILVVSG</sequence>
<name>A0A0A9EE77_ARUDO</name>
<dbReference type="AlphaFoldDB" id="A0A0A9EE77"/>
<accession>A0A0A9EE77</accession>
<reference evidence="2" key="1">
    <citation type="submission" date="2014-09" db="EMBL/GenBank/DDBJ databases">
        <authorList>
            <person name="Magalhaes I.L.F."/>
            <person name="Oliveira U."/>
            <person name="Santos F.R."/>
            <person name="Vidigal T.H.D.A."/>
            <person name="Brescovit A.D."/>
            <person name="Santos A.J."/>
        </authorList>
    </citation>
    <scope>NUCLEOTIDE SEQUENCE</scope>
    <source>
        <tissue evidence="2">Shoot tissue taken approximately 20 cm above the soil surface</tissue>
    </source>
</reference>
<reference evidence="2" key="2">
    <citation type="journal article" date="2015" name="Data Brief">
        <title>Shoot transcriptome of the giant reed, Arundo donax.</title>
        <authorList>
            <person name="Barrero R.A."/>
            <person name="Guerrero F.D."/>
            <person name="Moolhuijzen P."/>
            <person name="Goolsby J.A."/>
            <person name="Tidwell J."/>
            <person name="Bellgard S.E."/>
            <person name="Bellgard M.I."/>
        </authorList>
    </citation>
    <scope>NUCLEOTIDE SEQUENCE</scope>
    <source>
        <tissue evidence="2">Shoot tissue taken approximately 20 cm above the soil surface</tissue>
    </source>
</reference>
<keyword evidence="1" id="KW-0812">Transmembrane</keyword>
<organism evidence="2">
    <name type="scientific">Arundo donax</name>
    <name type="common">Giant reed</name>
    <name type="synonym">Donax arundinaceus</name>
    <dbReference type="NCBI Taxonomy" id="35708"/>
    <lineage>
        <taxon>Eukaryota</taxon>
        <taxon>Viridiplantae</taxon>
        <taxon>Streptophyta</taxon>
        <taxon>Embryophyta</taxon>
        <taxon>Tracheophyta</taxon>
        <taxon>Spermatophyta</taxon>
        <taxon>Magnoliopsida</taxon>
        <taxon>Liliopsida</taxon>
        <taxon>Poales</taxon>
        <taxon>Poaceae</taxon>
        <taxon>PACMAD clade</taxon>
        <taxon>Arundinoideae</taxon>
        <taxon>Arundineae</taxon>
        <taxon>Arundo</taxon>
    </lineage>
</organism>
<feature type="transmembrane region" description="Helical" evidence="1">
    <location>
        <begin position="21"/>
        <end position="46"/>
    </location>
</feature>
<keyword evidence="1" id="KW-1133">Transmembrane helix</keyword>
<dbReference type="EMBL" id="GBRH01199519">
    <property type="protein sequence ID" value="JAD98376.1"/>
    <property type="molecule type" value="Transcribed_RNA"/>
</dbReference>
<proteinExistence type="predicted"/>
<evidence type="ECO:0000313" key="2">
    <source>
        <dbReference type="EMBL" id="JAD98376.1"/>
    </source>
</evidence>
<evidence type="ECO:0000256" key="1">
    <source>
        <dbReference type="SAM" id="Phobius"/>
    </source>
</evidence>
<keyword evidence="1" id="KW-0472">Membrane</keyword>
<protein>
    <submittedName>
        <fullName evidence="2">Uncharacterized protein</fullName>
    </submittedName>
</protein>